<organism evidence="2 3">
    <name type="scientific">Deinococcus aerolatus</name>
    <dbReference type="NCBI Taxonomy" id="522487"/>
    <lineage>
        <taxon>Bacteria</taxon>
        <taxon>Thermotogati</taxon>
        <taxon>Deinococcota</taxon>
        <taxon>Deinococci</taxon>
        <taxon>Deinococcales</taxon>
        <taxon>Deinococcaceae</taxon>
        <taxon>Deinococcus</taxon>
    </lineage>
</organism>
<dbReference type="InterPro" id="IPR000792">
    <property type="entry name" value="Tscrpt_reg_LuxR_C"/>
</dbReference>
<dbReference type="SMART" id="SM00421">
    <property type="entry name" value="HTH_LUXR"/>
    <property type="match status" value="1"/>
</dbReference>
<feature type="domain" description="HTH luxR-type" evidence="1">
    <location>
        <begin position="688"/>
        <end position="753"/>
    </location>
</feature>
<evidence type="ECO:0000313" key="2">
    <source>
        <dbReference type="EMBL" id="GGL87921.1"/>
    </source>
</evidence>
<proteinExistence type="predicted"/>
<dbReference type="InterPro" id="IPR027417">
    <property type="entry name" value="P-loop_NTPase"/>
</dbReference>
<dbReference type="Pfam" id="PF00196">
    <property type="entry name" value="GerE"/>
    <property type="match status" value="1"/>
</dbReference>
<dbReference type="PRINTS" id="PR00038">
    <property type="entry name" value="HTHLUXR"/>
</dbReference>
<dbReference type="Proteomes" id="UP000639973">
    <property type="component" value="Unassembled WGS sequence"/>
</dbReference>
<comment type="caution">
    <text evidence="2">The sequence shown here is derived from an EMBL/GenBank/DDBJ whole genome shotgun (WGS) entry which is preliminary data.</text>
</comment>
<reference evidence="3" key="1">
    <citation type="journal article" date="2019" name="Int. J. Syst. Evol. Microbiol.">
        <title>The Global Catalogue of Microorganisms (GCM) 10K type strain sequencing project: providing services to taxonomists for standard genome sequencing and annotation.</title>
        <authorList>
            <consortium name="The Broad Institute Genomics Platform"/>
            <consortium name="The Broad Institute Genome Sequencing Center for Infectious Disease"/>
            <person name="Wu L."/>
            <person name="Ma J."/>
        </authorList>
    </citation>
    <scope>NUCLEOTIDE SEQUENCE [LARGE SCALE GENOMIC DNA]</scope>
    <source>
        <strain evidence="3">JCM 15442</strain>
    </source>
</reference>
<gene>
    <name evidence="2" type="ORF">GCM10010840_27460</name>
</gene>
<name>A0ABQ2GD00_9DEIO</name>
<protein>
    <submittedName>
        <fullName evidence="2">LuxR family transcriptional regulator</fullName>
    </submittedName>
</protein>
<dbReference type="SUPFAM" id="SSF52540">
    <property type="entry name" value="P-loop containing nucleoside triphosphate hydrolases"/>
    <property type="match status" value="1"/>
</dbReference>
<evidence type="ECO:0000259" key="1">
    <source>
        <dbReference type="PROSITE" id="PS50043"/>
    </source>
</evidence>
<dbReference type="EMBL" id="BMOL01000014">
    <property type="protein sequence ID" value="GGL87921.1"/>
    <property type="molecule type" value="Genomic_DNA"/>
</dbReference>
<dbReference type="CDD" id="cd06170">
    <property type="entry name" value="LuxR_C_like"/>
    <property type="match status" value="1"/>
</dbReference>
<keyword evidence="3" id="KW-1185">Reference proteome</keyword>
<dbReference type="PANTHER" id="PTHR47691">
    <property type="entry name" value="REGULATOR-RELATED"/>
    <property type="match status" value="1"/>
</dbReference>
<dbReference type="Gene3D" id="1.25.40.10">
    <property type="entry name" value="Tetratricopeptide repeat domain"/>
    <property type="match status" value="1"/>
</dbReference>
<dbReference type="PANTHER" id="PTHR47691:SF3">
    <property type="entry name" value="HTH-TYPE TRANSCRIPTIONAL REGULATOR RV0890C-RELATED"/>
    <property type="match status" value="1"/>
</dbReference>
<dbReference type="InterPro" id="IPR011990">
    <property type="entry name" value="TPR-like_helical_dom_sf"/>
</dbReference>
<sequence length="764" mass="83782">MPLPSTPLIGRAPDVHLAQDLLAQPHVRLLTLRGPGGIGKTRLALELAHHLGPTFAQGALWVDLAPIRDAAQVLPTIAAAVRASGPGVAAIVQAIGPGPLLLILDNFEHVVAAASAVGQLLALLPDLRVLVTSRTVLHLRGEHELYLNPLSLPAAAGSQGTSGAVEMFTVCAQAANPRFAMTGTNRVDVERICVLLAGIPLALELAAARLRVVTPAGLLSWLERPLEVLTAGPSDGPHHGRSLRDAIGWSYDLLTQEERQVFTACGTFIGGFTLDALTAVTDLPHPREQLIRLVEYSLVQSSDLLHEQRRGSESRWFLLEPIREFATERLKIAEDDTLRDRHATYFLHLAEGAERDVERLTPDWQARLQVEEANLSEALAWFMDRHRSREALRLVQALAPYWEGADQLQVELEWARRALALPGSHEEPKLRADVLCTRAYCEQDLQRLDTTAETLEEAAALYRRLGDEAGETHALRILASVHSGLDDFEQALSLLGQLAARFEAAGDAYLLSETLHNTAVVYMRMGQSDRARPYLERAQPLAEQTGYRNGVAFILMLRVWAGFLDGVRMMPVDLVREAWNAAQQLQMPGLSAMMLLVLASYAREAGLDRFAARLFGLAEAVRAPLGKPWTVCFIPQVRRLETELPALLGRRYDMERAAGARLDLQGLQPEIEAWLEGKSGRTGVIKPSVDSKGDLTAREQEVLRCLVQGASDKRIAQLLTISPGTVSKHVTNMLGKLGLHNRVELARWAAQNGMDGSESETELT</sequence>
<dbReference type="Pfam" id="PF13424">
    <property type="entry name" value="TPR_12"/>
    <property type="match status" value="1"/>
</dbReference>
<dbReference type="SUPFAM" id="SSF48452">
    <property type="entry name" value="TPR-like"/>
    <property type="match status" value="1"/>
</dbReference>
<dbReference type="InterPro" id="IPR036388">
    <property type="entry name" value="WH-like_DNA-bd_sf"/>
</dbReference>
<dbReference type="SUPFAM" id="SSF46894">
    <property type="entry name" value="C-terminal effector domain of the bipartite response regulators"/>
    <property type="match status" value="1"/>
</dbReference>
<accession>A0ABQ2GD00</accession>
<dbReference type="InterPro" id="IPR016032">
    <property type="entry name" value="Sig_transdc_resp-reg_C-effctor"/>
</dbReference>
<dbReference type="Gene3D" id="3.40.50.300">
    <property type="entry name" value="P-loop containing nucleotide triphosphate hydrolases"/>
    <property type="match status" value="1"/>
</dbReference>
<dbReference type="PROSITE" id="PS50043">
    <property type="entry name" value="HTH_LUXR_2"/>
    <property type="match status" value="1"/>
</dbReference>
<evidence type="ECO:0000313" key="3">
    <source>
        <dbReference type="Proteomes" id="UP000639973"/>
    </source>
</evidence>
<dbReference type="Gene3D" id="1.10.10.10">
    <property type="entry name" value="Winged helix-like DNA-binding domain superfamily/Winged helix DNA-binding domain"/>
    <property type="match status" value="1"/>
</dbReference>
<dbReference type="PRINTS" id="PR00364">
    <property type="entry name" value="DISEASERSIST"/>
</dbReference>